<dbReference type="EMBL" id="GBRH01250452">
    <property type="protein sequence ID" value="JAD47443.1"/>
    <property type="molecule type" value="Transcribed_RNA"/>
</dbReference>
<evidence type="ECO:0008006" key="3">
    <source>
        <dbReference type="Google" id="ProtNLM"/>
    </source>
</evidence>
<accession>A0A0A9ABW9</accession>
<feature type="chain" id="PRO_5002042590" description="Secreted protein" evidence="1">
    <location>
        <begin position="26"/>
        <end position="65"/>
    </location>
</feature>
<sequence>MHLLPCMLTNCTHFLVIFFFRKWWAAMLASVQLNCSKADDRMLPLYACAAFDFGYFGSDCTCTQT</sequence>
<evidence type="ECO:0000313" key="2">
    <source>
        <dbReference type="EMBL" id="JAD47443.1"/>
    </source>
</evidence>
<reference evidence="2" key="2">
    <citation type="journal article" date="2015" name="Data Brief">
        <title>Shoot transcriptome of the giant reed, Arundo donax.</title>
        <authorList>
            <person name="Barrero R.A."/>
            <person name="Guerrero F.D."/>
            <person name="Moolhuijzen P."/>
            <person name="Goolsby J.A."/>
            <person name="Tidwell J."/>
            <person name="Bellgard S.E."/>
            <person name="Bellgard M.I."/>
        </authorList>
    </citation>
    <scope>NUCLEOTIDE SEQUENCE</scope>
    <source>
        <tissue evidence="2">Shoot tissue taken approximately 20 cm above the soil surface</tissue>
    </source>
</reference>
<organism evidence="2">
    <name type="scientific">Arundo donax</name>
    <name type="common">Giant reed</name>
    <name type="synonym">Donax arundinaceus</name>
    <dbReference type="NCBI Taxonomy" id="35708"/>
    <lineage>
        <taxon>Eukaryota</taxon>
        <taxon>Viridiplantae</taxon>
        <taxon>Streptophyta</taxon>
        <taxon>Embryophyta</taxon>
        <taxon>Tracheophyta</taxon>
        <taxon>Spermatophyta</taxon>
        <taxon>Magnoliopsida</taxon>
        <taxon>Liliopsida</taxon>
        <taxon>Poales</taxon>
        <taxon>Poaceae</taxon>
        <taxon>PACMAD clade</taxon>
        <taxon>Arundinoideae</taxon>
        <taxon>Arundineae</taxon>
        <taxon>Arundo</taxon>
    </lineage>
</organism>
<name>A0A0A9ABW9_ARUDO</name>
<proteinExistence type="predicted"/>
<dbReference type="AlphaFoldDB" id="A0A0A9ABW9"/>
<reference evidence="2" key="1">
    <citation type="submission" date="2014-09" db="EMBL/GenBank/DDBJ databases">
        <authorList>
            <person name="Magalhaes I.L.F."/>
            <person name="Oliveira U."/>
            <person name="Santos F.R."/>
            <person name="Vidigal T.H.D.A."/>
            <person name="Brescovit A.D."/>
            <person name="Santos A.J."/>
        </authorList>
    </citation>
    <scope>NUCLEOTIDE SEQUENCE</scope>
    <source>
        <tissue evidence="2">Shoot tissue taken approximately 20 cm above the soil surface</tissue>
    </source>
</reference>
<feature type="signal peptide" evidence="1">
    <location>
        <begin position="1"/>
        <end position="25"/>
    </location>
</feature>
<keyword evidence="1" id="KW-0732">Signal</keyword>
<protein>
    <recommendedName>
        <fullName evidence="3">Secreted protein</fullName>
    </recommendedName>
</protein>
<evidence type="ECO:0000256" key="1">
    <source>
        <dbReference type="SAM" id="SignalP"/>
    </source>
</evidence>